<dbReference type="HOGENOM" id="CLU_017584_9_5_4"/>
<dbReference type="Pfam" id="PF00392">
    <property type="entry name" value="GntR"/>
    <property type="match status" value="1"/>
</dbReference>
<dbReference type="InterPro" id="IPR000524">
    <property type="entry name" value="Tscrpt_reg_HTH_GntR"/>
</dbReference>
<gene>
    <name evidence="5" type="ordered locus">TKWG_22715</name>
</gene>
<dbReference type="InterPro" id="IPR008920">
    <property type="entry name" value="TF_FadR/GntR_C"/>
</dbReference>
<dbReference type="GO" id="GO:0003677">
    <property type="term" value="F:DNA binding"/>
    <property type="evidence" value="ECO:0007669"/>
    <property type="project" value="UniProtKB-KW"/>
</dbReference>
<dbReference type="Proteomes" id="UP000005267">
    <property type="component" value="Chromosome"/>
</dbReference>
<dbReference type="SUPFAM" id="SSF48008">
    <property type="entry name" value="GntR ligand-binding domain-like"/>
    <property type="match status" value="1"/>
</dbReference>
<keyword evidence="6" id="KW-1185">Reference proteome</keyword>
<reference evidence="5 6" key="1">
    <citation type="journal article" date="2011" name="J. Bacteriol.">
        <title>Whole-genome shotgun sequencing of the sulfur-oxidizing chemoautotroph Tetrathiobacter kashmirensis.</title>
        <authorList>
            <person name="Ghosh W."/>
            <person name="George A."/>
            <person name="Agarwal A."/>
            <person name="Raj P."/>
            <person name="Alam M."/>
            <person name="Pyne P."/>
            <person name="Das Gupta S.K."/>
        </authorList>
    </citation>
    <scope>NUCLEOTIDE SEQUENCE [LARGE SCALE GENOMIC DNA]</scope>
    <source>
        <strain evidence="5 6">WT001</strain>
    </source>
</reference>
<name>I3UGN0_ADVKW</name>
<dbReference type="SUPFAM" id="SSF46785">
    <property type="entry name" value="Winged helix' DNA-binding domain"/>
    <property type="match status" value="1"/>
</dbReference>
<dbReference type="PRINTS" id="PR00035">
    <property type="entry name" value="HTHGNTR"/>
</dbReference>
<reference evidence="6" key="2">
    <citation type="journal article" date="2013" name="PLoS ONE">
        <title>Genome implosion elicits host-confinement in Alcaligenaceae: evidence from the comparative genomics of Tetrathiobacter kashmirensis, a pathogen in the making.</title>
        <authorList>
            <person name="Ghosh W."/>
            <person name="Alam M."/>
            <person name="Roy C."/>
            <person name="Pyne P."/>
            <person name="George A."/>
            <person name="Chakraborty R."/>
            <person name="Majumder S."/>
            <person name="Agarwal A."/>
            <person name="Chakraborty S."/>
            <person name="Majumdar S."/>
            <person name="Gupta S.K."/>
        </authorList>
    </citation>
    <scope>NUCLEOTIDE SEQUENCE [LARGE SCALE GENOMIC DNA]</scope>
    <source>
        <strain evidence="6">WT001</strain>
    </source>
</reference>
<evidence type="ECO:0000313" key="5">
    <source>
        <dbReference type="EMBL" id="AFK64168.1"/>
    </source>
</evidence>
<keyword evidence="1" id="KW-0805">Transcription regulation</keyword>
<dbReference type="InterPro" id="IPR011711">
    <property type="entry name" value="GntR_C"/>
</dbReference>
<evidence type="ECO:0000256" key="3">
    <source>
        <dbReference type="ARBA" id="ARBA00023163"/>
    </source>
</evidence>
<dbReference type="KEGG" id="aka:TKWG_22715"/>
<protein>
    <submittedName>
        <fullName evidence="5">Transcriptional regulator</fullName>
    </submittedName>
</protein>
<dbReference type="Gene3D" id="1.20.120.530">
    <property type="entry name" value="GntR ligand-binding domain-like"/>
    <property type="match status" value="1"/>
</dbReference>
<dbReference type="OrthoDB" id="5450856at2"/>
<feature type="domain" description="HTH gntR-type" evidence="4">
    <location>
        <begin position="9"/>
        <end position="77"/>
    </location>
</feature>
<dbReference type="GO" id="GO:0003700">
    <property type="term" value="F:DNA-binding transcription factor activity"/>
    <property type="evidence" value="ECO:0007669"/>
    <property type="project" value="InterPro"/>
</dbReference>
<dbReference type="STRING" id="1036672.TKWG_22715"/>
<dbReference type="AlphaFoldDB" id="I3UGN0"/>
<accession>I3UGN0</accession>
<proteinExistence type="predicted"/>
<dbReference type="PANTHER" id="PTHR43537">
    <property type="entry name" value="TRANSCRIPTIONAL REGULATOR, GNTR FAMILY"/>
    <property type="match status" value="1"/>
</dbReference>
<evidence type="ECO:0000259" key="4">
    <source>
        <dbReference type="PROSITE" id="PS50949"/>
    </source>
</evidence>
<evidence type="ECO:0000313" key="6">
    <source>
        <dbReference type="Proteomes" id="UP000005267"/>
    </source>
</evidence>
<dbReference type="PANTHER" id="PTHR43537:SF5">
    <property type="entry name" value="UXU OPERON TRANSCRIPTIONAL REGULATOR"/>
    <property type="match status" value="1"/>
</dbReference>
<dbReference type="EMBL" id="CP003555">
    <property type="protein sequence ID" value="AFK64168.1"/>
    <property type="molecule type" value="Genomic_DNA"/>
</dbReference>
<keyword evidence="2" id="KW-0238">DNA-binding</keyword>
<dbReference type="RefSeq" id="WP_014752259.1">
    <property type="nucleotide sequence ID" value="NC_017964.1"/>
</dbReference>
<dbReference type="CDD" id="cd07377">
    <property type="entry name" value="WHTH_GntR"/>
    <property type="match status" value="1"/>
</dbReference>
<dbReference type="SMART" id="SM00345">
    <property type="entry name" value="HTH_GNTR"/>
    <property type="match status" value="1"/>
</dbReference>
<keyword evidence="3" id="KW-0804">Transcription</keyword>
<dbReference type="PROSITE" id="PS50949">
    <property type="entry name" value="HTH_GNTR"/>
    <property type="match status" value="1"/>
</dbReference>
<evidence type="ECO:0000256" key="1">
    <source>
        <dbReference type="ARBA" id="ARBA00023015"/>
    </source>
</evidence>
<evidence type="ECO:0000256" key="2">
    <source>
        <dbReference type="ARBA" id="ARBA00023125"/>
    </source>
</evidence>
<dbReference type="Pfam" id="PF07729">
    <property type="entry name" value="FCD"/>
    <property type="match status" value="1"/>
</dbReference>
<dbReference type="InterPro" id="IPR036388">
    <property type="entry name" value="WH-like_DNA-bd_sf"/>
</dbReference>
<dbReference type="Gene3D" id="1.10.10.10">
    <property type="entry name" value="Winged helix-like DNA-binding domain superfamily/Winged helix DNA-binding domain"/>
    <property type="match status" value="1"/>
</dbReference>
<dbReference type="InterPro" id="IPR036390">
    <property type="entry name" value="WH_DNA-bd_sf"/>
</dbReference>
<organism evidence="5 6">
    <name type="scientific">Advenella kashmirensis (strain DSM 17095 / LMG 22695 / WT001)</name>
    <name type="common">Tetrathiobacter kashmirensis</name>
    <dbReference type="NCBI Taxonomy" id="1036672"/>
    <lineage>
        <taxon>Bacteria</taxon>
        <taxon>Pseudomonadati</taxon>
        <taxon>Pseudomonadota</taxon>
        <taxon>Betaproteobacteria</taxon>
        <taxon>Burkholderiales</taxon>
        <taxon>Alcaligenaceae</taxon>
    </lineage>
</organism>
<dbReference type="SMART" id="SM00895">
    <property type="entry name" value="FCD"/>
    <property type="match status" value="1"/>
</dbReference>
<sequence length="238" mass="27163">MQQPFPLVQKRSDKILDLLRERLTQQDAIQGSRLPPERSLAAELNVSRRVLREALQKLEEDGLIQRTPGRGTVIVDLSQATPNPGAVDIRQYTSPVELMDARFALEPAIAAIAAAHATSRDIDEMRRCIEQSQNVIADHREWEKWDGAMHAAIGRATHNDLLVRFFDMLTAAREQTAWGRLRKASLTPERQLLYIHQHTLIVTAIEERSPEQAAQAMRQHLTTVRRTMFDQLDEHDLK</sequence>